<dbReference type="GO" id="GO:0016887">
    <property type="term" value="F:ATP hydrolysis activity"/>
    <property type="evidence" value="ECO:0007669"/>
    <property type="project" value="InterPro"/>
</dbReference>
<dbReference type="Proteomes" id="UP000015241">
    <property type="component" value="Unassembled WGS sequence"/>
</dbReference>
<protein>
    <recommendedName>
        <fullName evidence="8">Cation-transporting P-type ATPase C-terminal domain-containing protein</fullName>
    </recommendedName>
</protein>
<evidence type="ECO:0000256" key="3">
    <source>
        <dbReference type="ARBA" id="ARBA00022989"/>
    </source>
</evidence>
<reference evidence="6 7" key="1">
    <citation type="journal article" date="2012" name="Science">
        <title>The Paleozoic origin of enzymatic lignin decomposition reconstructed from 31 fungal genomes.</title>
        <authorList>
            <person name="Floudas D."/>
            <person name="Binder M."/>
            <person name="Riley R."/>
            <person name="Barry K."/>
            <person name="Blanchette R.A."/>
            <person name="Henrissat B."/>
            <person name="Martinez A.T."/>
            <person name="Otillar R."/>
            <person name="Spatafora J.W."/>
            <person name="Yadav J.S."/>
            <person name="Aerts A."/>
            <person name="Benoit I."/>
            <person name="Boyd A."/>
            <person name="Carlson A."/>
            <person name="Copeland A."/>
            <person name="Coutinho P.M."/>
            <person name="de Vries R.P."/>
            <person name="Ferreira P."/>
            <person name="Findley K."/>
            <person name="Foster B."/>
            <person name="Gaskell J."/>
            <person name="Glotzer D."/>
            <person name="Gorecki P."/>
            <person name="Heitman J."/>
            <person name="Hesse C."/>
            <person name="Hori C."/>
            <person name="Igarashi K."/>
            <person name="Jurgens J.A."/>
            <person name="Kallen N."/>
            <person name="Kersten P."/>
            <person name="Kohler A."/>
            <person name="Kuees U."/>
            <person name="Kumar T.K.A."/>
            <person name="Kuo A."/>
            <person name="LaButti K."/>
            <person name="Larrondo L.F."/>
            <person name="Lindquist E."/>
            <person name="Ling A."/>
            <person name="Lombard V."/>
            <person name="Lucas S."/>
            <person name="Lundell T."/>
            <person name="Martin R."/>
            <person name="McLaughlin D.J."/>
            <person name="Morgenstern I."/>
            <person name="Morin E."/>
            <person name="Murat C."/>
            <person name="Nagy L.G."/>
            <person name="Nolan M."/>
            <person name="Ohm R.A."/>
            <person name="Patyshakuliyeva A."/>
            <person name="Rokas A."/>
            <person name="Ruiz-Duenas F.J."/>
            <person name="Sabat G."/>
            <person name="Salamov A."/>
            <person name="Samejima M."/>
            <person name="Schmutz J."/>
            <person name="Slot J.C."/>
            <person name="St John F."/>
            <person name="Stenlid J."/>
            <person name="Sun H."/>
            <person name="Sun S."/>
            <person name="Syed K."/>
            <person name="Tsang A."/>
            <person name="Wiebenga A."/>
            <person name="Young D."/>
            <person name="Pisabarro A."/>
            <person name="Eastwood D.C."/>
            <person name="Martin F."/>
            <person name="Cullen D."/>
            <person name="Grigoriev I.V."/>
            <person name="Hibbett D.S."/>
        </authorList>
    </citation>
    <scope>NUCLEOTIDE SEQUENCE</scope>
    <source>
        <strain evidence="7">FP-58527</strain>
    </source>
</reference>
<dbReference type="InterPro" id="IPR023214">
    <property type="entry name" value="HAD_sf"/>
</dbReference>
<evidence type="ECO:0000313" key="6">
    <source>
        <dbReference type="EMBL" id="EPS97779.1"/>
    </source>
</evidence>
<comment type="subcellular location">
    <subcellularLocation>
        <location evidence="1">Membrane</location>
    </subcellularLocation>
</comment>
<evidence type="ECO:0008006" key="8">
    <source>
        <dbReference type="Google" id="ProtNLM"/>
    </source>
</evidence>
<keyword evidence="7" id="KW-1185">Reference proteome</keyword>
<dbReference type="PRINTS" id="PR00120">
    <property type="entry name" value="HATPASE"/>
</dbReference>
<dbReference type="OrthoDB" id="3266299at2759"/>
<organism evidence="6 7">
    <name type="scientific">Fomitopsis schrenkii</name>
    <name type="common">Brown rot fungus</name>
    <dbReference type="NCBI Taxonomy" id="2126942"/>
    <lineage>
        <taxon>Eukaryota</taxon>
        <taxon>Fungi</taxon>
        <taxon>Dikarya</taxon>
        <taxon>Basidiomycota</taxon>
        <taxon>Agaricomycotina</taxon>
        <taxon>Agaricomycetes</taxon>
        <taxon>Polyporales</taxon>
        <taxon>Fomitopsis</taxon>
    </lineage>
</organism>
<dbReference type="SUPFAM" id="SSF81665">
    <property type="entry name" value="Calcium ATPase, transmembrane domain M"/>
    <property type="match status" value="1"/>
</dbReference>
<dbReference type="SUPFAM" id="SSF56784">
    <property type="entry name" value="HAD-like"/>
    <property type="match status" value="1"/>
</dbReference>
<name>S8FHA3_FOMSC</name>
<accession>S8FHA3</accession>
<gene>
    <name evidence="6" type="ORF">FOMPIDRAFT_124044</name>
</gene>
<keyword evidence="2 5" id="KW-0812">Transmembrane</keyword>
<dbReference type="GO" id="GO:0016020">
    <property type="term" value="C:membrane"/>
    <property type="evidence" value="ECO:0007669"/>
    <property type="project" value="UniProtKB-SubCell"/>
</dbReference>
<evidence type="ECO:0000313" key="7">
    <source>
        <dbReference type="Proteomes" id="UP000015241"/>
    </source>
</evidence>
<dbReference type="EMBL" id="KE504173">
    <property type="protein sequence ID" value="EPS97779.1"/>
    <property type="molecule type" value="Genomic_DNA"/>
</dbReference>
<dbReference type="InterPro" id="IPR001757">
    <property type="entry name" value="P_typ_ATPase"/>
</dbReference>
<dbReference type="eggNOG" id="KOG0205">
    <property type="taxonomic scope" value="Eukaryota"/>
</dbReference>
<dbReference type="InterPro" id="IPR023298">
    <property type="entry name" value="ATPase_P-typ_TM_dom_sf"/>
</dbReference>
<dbReference type="Gene3D" id="3.40.50.1000">
    <property type="entry name" value="HAD superfamily/HAD-like"/>
    <property type="match status" value="1"/>
</dbReference>
<keyword evidence="3 5" id="KW-1133">Transmembrane helix</keyword>
<dbReference type="HOGENOM" id="CLU_1331969_0_0_1"/>
<dbReference type="STRING" id="743788.S8FHA3"/>
<evidence type="ECO:0000256" key="1">
    <source>
        <dbReference type="ARBA" id="ARBA00004370"/>
    </source>
</evidence>
<dbReference type="GO" id="GO:0006812">
    <property type="term" value="P:monoatomic cation transport"/>
    <property type="evidence" value="ECO:0007669"/>
    <property type="project" value="UniProtKB-ARBA"/>
</dbReference>
<dbReference type="InterPro" id="IPR036412">
    <property type="entry name" value="HAD-like_sf"/>
</dbReference>
<dbReference type="PANTHER" id="PTHR42861">
    <property type="entry name" value="CALCIUM-TRANSPORTING ATPASE"/>
    <property type="match status" value="1"/>
</dbReference>
<evidence type="ECO:0000256" key="5">
    <source>
        <dbReference type="SAM" id="Phobius"/>
    </source>
</evidence>
<dbReference type="GO" id="GO:0005524">
    <property type="term" value="F:ATP binding"/>
    <property type="evidence" value="ECO:0007669"/>
    <property type="project" value="InterPro"/>
</dbReference>
<dbReference type="AlphaFoldDB" id="S8FHA3"/>
<dbReference type="Gene3D" id="1.20.1110.10">
    <property type="entry name" value="Calcium-transporting ATPase, transmembrane domain"/>
    <property type="match status" value="1"/>
</dbReference>
<proteinExistence type="predicted"/>
<evidence type="ECO:0000256" key="2">
    <source>
        <dbReference type="ARBA" id="ARBA00022692"/>
    </source>
</evidence>
<feature type="transmembrane region" description="Helical" evidence="5">
    <location>
        <begin position="109"/>
        <end position="127"/>
    </location>
</feature>
<dbReference type="InParanoid" id="S8FHA3"/>
<keyword evidence="4 5" id="KW-0472">Membrane</keyword>
<sequence>MHPAKVLKDGLEVGGKHTSLDEMILDAYSFAGVFLEYKYESLWRLRSLGHLDAMTADGVNDAPAPYCANVGIAFDFPSSTILTTTLLNDGAIMTLSVARVLPSMHSDSWALAGIFSYAVAYGLYLMLSRIALAAIRINTTFFDDRFGVHLEHETLQVHNHNDRVLHSIVYLSVAVIQQALVFVTRSHGFFFMEPPSVALFCASCIA</sequence>
<evidence type="ECO:0000256" key="4">
    <source>
        <dbReference type="ARBA" id="ARBA00023136"/>
    </source>
</evidence>